<organism evidence="2 3">
    <name type="scientific">Prosthecobacter dejongeii</name>
    <dbReference type="NCBI Taxonomy" id="48465"/>
    <lineage>
        <taxon>Bacteria</taxon>
        <taxon>Pseudomonadati</taxon>
        <taxon>Verrucomicrobiota</taxon>
        <taxon>Verrucomicrobiia</taxon>
        <taxon>Verrucomicrobiales</taxon>
        <taxon>Verrucomicrobiaceae</taxon>
        <taxon>Prosthecobacter</taxon>
    </lineage>
</organism>
<accession>A0A7W7YMA7</accession>
<evidence type="ECO:0000313" key="3">
    <source>
        <dbReference type="Proteomes" id="UP000534294"/>
    </source>
</evidence>
<feature type="region of interest" description="Disordered" evidence="1">
    <location>
        <begin position="1"/>
        <end position="22"/>
    </location>
</feature>
<sequence>MSDSPRPKRTRSAPLQTTGPEGEAWALKTQLELEQLISGEGPVDLAELKTVVGKMQVVIADYLESGKNLNITLQPIEILSAIDAALEEAQGRPSPWPDGADARTFFVHGLYDEIIQQPSNIFETRLFPDGSQRYIPISPALWKACLHRLRESITHAKLR</sequence>
<proteinExistence type="predicted"/>
<evidence type="ECO:0000256" key="1">
    <source>
        <dbReference type="SAM" id="MobiDB-lite"/>
    </source>
</evidence>
<dbReference type="AlphaFoldDB" id="A0A7W7YMA7"/>
<dbReference type="RefSeq" id="WP_184209639.1">
    <property type="nucleotide sequence ID" value="NZ_JACHIF010000005.1"/>
</dbReference>
<protein>
    <submittedName>
        <fullName evidence="2">Uncharacterized protein</fullName>
    </submittedName>
</protein>
<gene>
    <name evidence="2" type="ORF">HNQ64_002910</name>
</gene>
<keyword evidence="3" id="KW-1185">Reference proteome</keyword>
<name>A0A7W7YMA7_9BACT</name>
<dbReference type="EMBL" id="JACHIF010000005">
    <property type="protein sequence ID" value="MBB5038647.1"/>
    <property type="molecule type" value="Genomic_DNA"/>
</dbReference>
<evidence type="ECO:0000313" key="2">
    <source>
        <dbReference type="EMBL" id="MBB5038647.1"/>
    </source>
</evidence>
<dbReference type="Proteomes" id="UP000534294">
    <property type="component" value="Unassembled WGS sequence"/>
</dbReference>
<reference evidence="2 3" key="1">
    <citation type="submission" date="2020-08" db="EMBL/GenBank/DDBJ databases">
        <title>Genomic Encyclopedia of Type Strains, Phase IV (KMG-IV): sequencing the most valuable type-strain genomes for metagenomic binning, comparative biology and taxonomic classification.</title>
        <authorList>
            <person name="Goeker M."/>
        </authorList>
    </citation>
    <scope>NUCLEOTIDE SEQUENCE [LARGE SCALE GENOMIC DNA]</scope>
    <source>
        <strain evidence="2 3">DSM 12251</strain>
    </source>
</reference>
<comment type="caution">
    <text evidence="2">The sequence shown here is derived from an EMBL/GenBank/DDBJ whole genome shotgun (WGS) entry which is preliminary data.</text>
</comment>